<organism evidence="6 7">
    <name type="scientific">Sporothrix schenckii 1099-18</name>
    <dbReference type="NCBI Taxonomy" id="1397361"/>
    <lineage>
        <taxon>Eukaryota</taxon>
        <taxon>Fungi</taxon>
        <taxon>Dikarya</taxon>
        <taxon>Ascomycota</taxon>
        <taxon>Pezizomycotina</taxon>
        <taxon>Sordariomycetes</taxon>
        <taxon>Sordariomycetidae</taxon>
        <taxon>Ophiostomatales</taxon>
        <taxon>Ophiostomataceae</taxon>
        <taxon>Sporothrix</taxon>
    </lineage>
</organism>
<accession>A0A0F2LW23</accession>
<feature type="compositionally biased region" description="Low complexity" evidence="5">
    <location>
        <begin position="7"/>
        <end position="18"/>
    </location>
</feature>
<dbReference type="VEuPathDB" id="FungiDB:SPSK_04921"/>
<dbReference type="RefSeq" id="XP_016583705.1">
    <property type="nucleotide sequence ID" value="XM_016731681.1"/>
</dbReference>
<dbReference type="OrthoDB" id="66881at2759"/>
<feature type="region of interest" description="Disordered" evidence="5">
    <location>
        <begin position="592"/>
        <end position="619"/>
    </location>
</feature>
<dbReference type="EMBL" id="AXCR01000012">
    <property type="protein sequence ID" value="KJR81029.1"/>
    <property type="molecule type" value="Genomic_DNA"/>
</dbReference>
<reference evidence="6 7" key="2">
    <citation type="journal article" date="2015" name="Eukaryot. Cell">
        <title>Asexual propagation of a virulent clone complex in a human and feline outbreak of sporotrichosis.</title>
        <authorList>
            <person name="Teixeira Mde M."/>
            <person name="Rodrigues A.M."/>
            <person name="Tsui C.K."/>
            <person name="de Almeida L.G."/>
            <person name="Van Diepeningen A.D."/>
            <person name="van den Ende B.G."/>
            <person name="Fernandes G.F."/>
            <person name="Kano R."/>
            <person name="Hamelin R.C."/>
            <person name="Lopes-Bezerra L.M."/>
            <person name="Vasconcelos A.T."/>
            <person name="de Hoog S."/>
            <person name="de Camargo Z.P."/>
            <person name="Felipe M.S."/>
        </authorList>
    </citation>
    <scope>NUCLEOTIDE SEQUENCE [LARGE SCALE GENOMIC DNA]</scope>
    <source>
        <strain evidence="6 7">1099-18</strain>
    </source>
</reference>
<dbReference type="InterPro" id="IPR036188">
    <property type="entry name" value="FAD/NAD-bd_sf"/>
</dbReference>
<evidence type="ECO:0000256" key="1">
    <source>
        <dbReference type="ARBA" id="ARBA00009183"/>
    </source>
</evidence>
<dbReference type="GO" id="GO:0050661">
    <property type="term" value="F:NADP binding"/>
    <property type="evidence" value="ECO:0007669"/>
    <property type="project" value="InterPro"/>
</dbReference>
<comment type="similarity">
    <text evidence="1">Belongs to the FMO family.</text>
</comment>
<comment type="caution">
    <text evidence="6">The sequence shown here is derived from an EMBL/GenBank/DDBJ whole genome shotgun (WGS) entry which is preliminary data.</text>
</comment>
<dbReference type="SUPFAM" id="SSF51905">
    <property type="entry name" value="FAD/NAD(P)-binding domain"/>
    <property type="match status" value="2"/>
</dbReference>
<evidence type="ECO:0000256" key="5">
    <source>
        <dbReference type="SAM" id="MobiDB-lite"/>
    </source>
</evidence>
<sequence length="862" mass="93553">MHDPLESQPSSQQEHPQASQPPQPPQPRCRRVAVIGAGPAGAIATDALVKEQAFDVVRVFERKTQLGGTWVYDPASLATTRPAIPSVRALLNGTADRPIDVPTALSLTAAGSPVETEHSDAVNAPSRRYAETGVHDGLHSNLPPQTMSFTQEPIPAVVSEYARAQYGAHAPFRHREVIRRWVEGIFAAGDHRPLVSLGTYVERAEKRGAEWVLTLRAETVPSNKHSTSKTKPVETVNTWWHETFDAVVVASGHYSLPYLPPIAGLAEYDEAFPGRIQHSKHFRNADDFAHKRVIVVGGSVSAFDALHAIRRVAQHPVVASLRQPLAAFGWPAFTHPHVDIRPPIVQFHADTGRIDFADGSSVQEVDVVLFATGYDFSFPFLAEAGGAAVDVDVAVKNRRIQGLYQHVFCRADPRLAFVGMVAGGLTFRVFEWQAVAAARVFAGRAVLPSHEEMRQWEADTVAARGDGVRFFNIAPDFVDYFDGLRRLAGDPAPGTTGRVLPPFQQQWADAFNDVVALRLAWWERERQKAEAARATTATTVTKASQWLSAGFRRAAGVHRLDILGDLAAVLVQRLELRRINDNDGEAKLLEDGRKRRCPGQDAKQLDGGRQPGALVAAPGSNGAAAEDGCWIGGWPAVGVKGSADGQRRAKTLGKDDVGVQQLGGGYVDDDGRWSRRPAGCVRGKRTRKSDAERIRTVDTRGAPMRCNPGRRAGRHERHQILGGGHLGIVRQHARGPRVVGRDDGDAVLLGFGNGQLRRALANEVAKRVLAVDVGEDGRVLGHLARLDDDGVRPIRVLCRWAAVQPLAHGQDARKPGAGVASQLAVDEMCRDGVSGGRTVARVDEHGVCEACGFVDSELHRED</sequence>
<dbReference type="PRINTS" id="PR00419">
    <property type="entry name" value="ADXRDTASE"/>
</dbReference>
<evidence type="ECO:0000256" key="3">
    <source>
        <dbReference type="ARBA" id="ARBA00022827"/>
    </source>
</evidence>
<evidence type="ECO:0008006" key="8">
    <source>
        <dbReference type="Google" id="ProtNLM"/>
    </source>
</evidence>
<evidence type="ECO:0000313" key="6">
    <source>
        <dbReference type="EMBL" id="KJR81029.1"/>
    </source>
</evidence>
<keyword evidence="4" id="KW-0560">Oxidoreductase</keyword>
<gene>
    <name evidence="6" type="ORF">SPSK_04921</name>
</gene>
<dbReference type="Gene3D" id="3.50.50.60">
    <property type="entry name" value="FAD/NAD(P)-binding domain"/>
    <property type="match status" value="2"/>
</dbReference>
<evidence type="ECO:0000256" key="4">
    <source>
        <dbReference type="ARBA" id="ARBA00023002"/>
    </source>
</evidence>
<dbReference type="Pfam" id="PF00743">
    <property type="entry name" value="FMO-like"/>
    <property type="match status" value="2"/>
</dbReference>
<evidence type="ECO:0000256" key="2">
    <source>
        <dbReference type="ARBA" id="ARBA00022630"/>
    </source>
</evidence>
<protein>
    <recommendedName>
        <fullName evidence="8">Dimethylaniline monooxygenase</fullName>
    </recommendedName>
</protein>
<dbReference type="GO" id="GO:0004499">
    <property type="term" value="F:N,N-dimethylaniline monooxygenase activity"/>
    <property type="evidence" value="ECO:0007669"/>
    <property type="project" value="InterPro"/>
</dbReference>
<dbReference type="PANTHER" id="PTHR23023">
    <property type="entry name" value="DIMETHYLANILINE MONOOXYGENASE"/>
    <property type="match status" value="1"/>
</dbReference>
<dbReference type="Proteomes" id="UP000033710">
    <property type="component" value="Unassembled WGS sequence"/>
</dbReference>
<keyword evidence="3" id="KW-0274">FAD</keyword>
<evidence type="ECO:0000313" key="7">
    <source>
        <dbReference type="Proteomes" id="UP000033710"/>
    </source>
</evidence>
<dbReference type="InterPro" id="IPR050346">
    <property type="entry name" value="FMO-like"/>
</dbReference>
<dbReference type="AlphaFoldDB" id="A0A0F2LW23"/>
<reference evidence="6 7" key="1">
    <citation type="journal article" date="2014" name="BMC Genomics">
        <title>Comparative genomics of the major fungal agents of human and animal Sporotrichosis: Sporothrix schenckii and Sporothrix brasiliensis.</title>
        <authorList>
            <person name="Teixeira M.M."/>
            <person name="de Almeida L.G."/>
            <person name="Kubitschek-Barreira P."/>
            <person name="Alves F.L."/>
            <person name="Kioshima E.S."/>
            <person name="Abadio A.K."/>
            <person name="Fernandes L."/>
            <person name="Derengowski L.S."/>
            <person name="Ferreira K.S."/>
            <person name="Souza R.C."/>
            <person name="Ruiz J.C."/>
            <person name="de Andrade N.C."/>
            <person name="Paes H.C."/>
            <person name="Nicola A.M."/>
            <person name="Albuquerque P."/>
            <person name="Gerber A.L."/>
            <person name="Martins V.P."/>
            <person name="Peconick L.D."/>
            <person name="Neto A.V."/>
            <person name="Chaucanez C.B."/>
            <person name="Silva P.A."/>
            <person name="Cunha O.L."/>
            <person name="de Oliveira F.F."/>
            <person name="dos Santos T.C."/>
            <person name="Barros A.L."/>
            <person name="Soares M.A."/>
            <person name="de Oliveira L.M."/>
            <person name="Marini M.M."/>
            <person name="Villalobos-Duno H."/>
            <person name="Cunha M.M."/>
            <person name="de Hoog S."/>
            <person name="da Silveira J.F."/>
            <person name="Henrissat B."/>
            <person name="Nino-Vega G.A."/>
            <person name="Cisalpino P.S."/>
            <person name="Mora-Montes H.M."/>
            <person name="Almeida S.R."/>
            <person name="Stajich J.E."/>
            <person name="Lopes-Bezerra L.M."/>
            <person name="Vasconcelos A.T."/>
            <person name="Felipe M.S."/>
        </authorList>
    </citation>
    <scope>NUCLEOTIDE SEQUENCE [LARGE SCALE GENOMIC DNA]</scope>
    <source>
        <strain evidence="6 7">1099-18</strain>
    </source>
</reference>
<dbReference type="GO" id="GO:0050660">
    <property type="term" value="F:flavin adenine dinucleotide binding"/>
    <property type="evidence" value="ECO:0007669"/>
    <property type="project" value="InterPro"/>
</dbReference>
<dbReference type="GeneID" id="27666958"/>
<name>A0A0F2LW23_SPOSC</name>
<keyword evidence="2" id="KW-0285">Flavoprotein</keyword>
<proteinExistence type="inferred from homology"/>
<dbReference type="InterPro" id="IPR020946">
    <property type="entry name" value="Flavin_mOase-like"/>
</dbReference>
<feature type="region of interest" description="Disordered" evidence="5">
    <location>
        <begin position="1"/>
        <end position="28"/>
    </location>
</feature>
<dbReference type="KEGG" id="ssck:SPSK_04921"/>